<dbReference type="PROSITE" id="PS51935">
    <property type="entry name" value="NLPC_P60"/>
    <property type="match status" value="1"/>
</dbReference>
<accession>A0A2N5M2E9</accession>
<dbReference type="GO" id="GO:0008234">
    <property type="term" value="F:cysteine-type peptidase activity"/>
    <property type="evidence" value="ECO:0007669"/>
    <property type="project" value="UniProtKB-KW"/>
</dbReference>
<feature type="domain" description="SH3b" evidence="6">
    <location>
        <begin position="28"/>
        <end position="92"/>
    </location>
</feature>
<dbReference type="InterPro" id="IPR051202">
    <property type="entry name" value="Peptidase_C40"/>
</dbReference>
<evidence type="ECO:0000256" key="1">
    <source>
        <dbReference type="ARBA" id="ARBA00007074"/>
    </source>
</evidence>
<feature type="domain" description="NlpC/P60" evidence="7">
    <location>
        <begin position="99"/>
        <end position="218"/>
    </location>
</feature>
<keyword evidence="4" id="KW-0788">Thiol protease</keyword>
<name>A0A2N5M2E9_9BACI</name>
<keyword evidence="3 8" id="KW-0378">Hydrolase</keyword>
<dbReference type="PANTHER" id="PTHR47053:SF1">
    <property type="entry name" value="MUREIN DD-ENDOPEPTIDASE MEPH-RELATED"/>
    <property type="match status" value="1"/>
</dbReference>
<evidence type="ECO:0000256" key="5">
    <source>
        <dbReference type="SAM" id="SignalP"/>
    </source>
</evidence>
<evidence type="ECO:0000259" key="7">
    <source>
        <dbReference type="PROSITE" id="PS51935"/>
    </source>
</evidence>
<dbReference type="Pfam" id="PF00877">
    <property type="entry name" value="NLPC_P60"/>
    <property type="match status" value="1"/>
</dbReference>
<evidence type="ECO:0000256" key="4">
    <source>
        <dbReference type="ARBA" id="ARBA00022807"/>
    </source>
</evidence>
<reference evidence="8 9" key="1">
    <citation type="submission" date="2017-11" db="EMBL/GenBank/DDBJ databases">
        <title>Comparitive Functional Genomics of Dry Heat Resistant strains isolated from the Viking Spacecraft.</title>
        <authorList>
            <person name="Seuylemezian A."/>
            <person name="Cooper K."/>
            <person name="Vaishampayan P."/>
        </authorList>
    </citation>
    <scope>NUCLEOTIDE SEQUENCE [LARGE SCALE GENOMIC DNA]</scope>
    <source>
        <strain evidence="8 9">V1-29</strain>
    </source>
</reference>
<evidence type="ECO:0000313" key="9">
    <source>
        <dbReference type="Proteomes" id="UP000234748"/>
    </source>
</evidence>
<proteinExistence type="inferred from homology"/>
<evidence type="ECO:0000313" key="8">
    <source>
        <dbReference type="EMBL" id="PLT28546.1"/>
    </source>
</evidence>
<dbReference type="SMART" id="SM00287">
    <property type="entry name" value="SH3b"/>
    <property type="match status" value="1"/>
</dbReference>
<dbReference type="RefSeq" id="WP_101644653.1">
    <property type="nucleotide sequence ID" value="NZ_PGUY01000057.1"/>
</dbReference>
<dbReference type="PROSITE" id="PS51781">
    <property type="entry name" value="SH3B"/>
    <property type="match status" value="1"/>
</dbReference>
<protein>
    <submittedName>
        <fullName evidence="8">Glycoside hydrolase</fullName>
    </submittedName>
</protein>
<evidence type="ECO:0000256" key="2">
    <source>
        <dbReference type="ARBA" id="ARBA00022670"/>
    </source>
</evidence>
<keyword evidence="5" id="KW-0732">Signal</keyword>
<dbReference type="InterPro" id="IPR038765">
    <property type="entry name" value="Papain-like_cys_pep_sf"/>
</dbReference>
<keyword evidence="9" id="KW-1185">Reference proteome</keyword>
<dbReference type="InterPro" id="IPR003646">
    <property type="entry name" value="SH3-like_bac-type"/>
</dbReference>
<dbReference type="Gene3D" id="3.90.1720.10">
    <property type="entry name" value="endopeptidase domain like (from Nostoc punctiforme)"/>
    <property type="match status" value="1"/>
</dbReference>
<dbReference type="AlphaFoldDB" id="A0A2N5M2E9"/>
<comment type="similarity">
    <text evidence="1">Belongs to the peptidase C40 family.</text>
</comment>
<organism evidence="8 9">
    <name type="scientific">Peribacillus deserti</name>
    <dbReference type="NCBI Taxonomy" id="673318"/>
    <lineage>
        <taxon>Bacteria</taxon>
        <taxon>Bacillati</taxon>
        <taxon>Bacillota</taxon>
        <taxon>Bacilli</taxon>
        <taxon>Bacillales</taxon>
        <taxon>Bacillaceae</taxon>
        <taxon>Peribacillus</taxon>
    </lineage>
</organism>
<keyword evidence="2" id="KW-0645">Protease</keyword>
<dbReference type="GO" id="GO:0006508">
    <property type="term" value="P:proteolysis"/>
    <property type="evidence" value="ECO:0007669"/>
    <property type="project" value="UniProtKB-KW"/>
</dbReference>
<feature type="chain" id="PRO_5038558891" evidence="5">
    <location>
        <begin position="22"/>
        <end position="218"/>
    </location>
</feature>
<dbReference type="Pfam" id="PF08239">
    <property type="entry name" value="SH3_3"/>
    <property type="match status" value="1"/>
</dbReference>
<dbReference type="SUPFAM" id="SSF54001">
    <property type="entry name" value="Cysteine proteinases"/>
    <property type="match status" value="1"/>
</dbReference>
<feature type="signal peptide" evidence="5">
    <location>
        <begin position="1"/>
        <end position="21"/>
    </location>
</feature>
<sequence>MKKIIAFLSLVLMISSVTPLATEAAASTTTKYVNVSSGTLNVRKSATINSSIVTKLSKNTSVSVYSTSNGWSKIKAGSKTGYVNAKYLASKKAAAPSPASYRTKAISVAKSELGTPYRWGGISPSGFDCSGLVKYSFGKAGKALPRTAAEMYTKGTRVSTPATGDLMFFAPNKASRPTHVSIYVGGGNMIHAASSNGVSYSKTSNTYWKPKFIGAKRI</sequence>
<gene>
    <name evidence="8" type="ORF">CUU66_17840</name>
</gene>
<dbReference type="PANTHER" id="PTHR47053">
    <property type="entry name" value="MUREIN DD-ENDOPEPTIDASE MEPH-RELATED"/>
    <property type="match status" value="1"/>
</dbReference>
<dbReference type="EMBL" id="PGUY01000057">
    <property type="protein sequence ID" value="PLT28546.1"/>
    <property type="molecule type" value="Genomic_DNA"/>
</dbReference>
<dbReference type="InterPro" id="IPR000064">
    <property type="entry name" value="NLP_P60_dom"/>
</dbReference>
<dbReference type="Gene3D" id="2.30.30.40">
    <property type="entry name" value="SH3 Domains"/>
    <property type="match status" value="1"/>
</dbReference>
<comment type="caution">
    <text evidence="8">The sequence shown here is derived from an EMBL/GenBank/DDBJ whole genome shotgun (WGS) entry which is preliminary data.</text>
</comment>
<evidence type="ECO:0000256" key="3">
    <source>
        <dbReference type="ARBA" id="ARBA00022801"/>
    </source>
</evidence>
<dbReference type="OrthoDB" id="9813368at2"/>
<dbReference type="Proteomes" id="UP000234748">
    <property type="component" value="Unassembled WGS sequence"/>
</dbReference>
<evidence type="ECO:0000259" key="6">
    <source>
        <dbReference type="PROSITE" id="PS51781"/>
    </source>
</evidence>